<dbReference type="Gramene" id="TraesCLE_scaffold_055728_01G000100.1">
    <property type="protein sequence ID" value="TraesCLE_scaffold_055728_01G000100.1"/>
    <property type="gene ID" value="TraesCLE_scaffold_055728_01G000100"/>
</dbReference>
<dbReference type="InterPro" id="IPR000504">
    <property type="entry name" value="RRM_dom"/>
</dbReference>
<dbReference type="Proteomes" id="UP000019116">
    <property type="component" value="Chromosome 5B"/>
</dbReference>
<dbReference type="Gramene" id="TraesSYM5B03G02852480.1">
    <property type="protein sequence ID" value="TraesSYM5B03G02852480.1"/>
    <property type="gene ID" value="TraesSYM5B03G02852480"/>
</dbReference>
<feature type="domain" description="RRM" evidence="3">
    <location>
        <begin position="562"/>
        <end position="643"/>
    </location>
</feature>
<dbReference type="Gramene" id="TraesARI5B03G02865740.1">
    <property type="protein sequence ID" value="TraesARI5B03G02865740.1"/>
    <property type="gene ID" value="TraesARI5B03G02865740"/>
</dbReference>
<evidence type="ECO:0000313" key="5">
    <source>
        <dbReference type="Proteomes" id="UP000019116"/>
    </source>
</evidence>
<dbReference type="RefSeq" id="XP_044387113.1">
    <property type="nucleotide sequence ID" value="XM_044531178.1"/>
</dbReference>
<feature type="domain" description="RRM" evidence="3">
    <location>
        <begin position="475"/>
        <end position="555"/>
    </location>
</feature>
<organism evidence="4">
    <name type="scientific">Triticum aestivum</name>
    <name type="common">Wheat</name>
    <dbReference type="NCBI Taxonomy" id="4565"/>
    <lineage>
        <taxon>Eukaryota</taxon>
        <taxon>Viridiplantae</taxon>
        <taxon>Streptophyta</taxon>
        <taxon>Embryophyta</taxon>
        <taxon>Tracheophyta</taxon>
        <taxon>Spermatophyta</taxon>
        <taxon>Magnoliopsida</taxon>
        <taxon>Liliopsida</taxon>
        <taxon>Poales</taxon>
        <taxon>Poaceae</taxon>
        <taxon>BOP clade</taxon>
        <taxon>Pooideae</taxon>
        <taxon>Triticodae</taxon>
        <taxon>Triticeae</taxon>
        <taxon>Triticinae</taxon>
        <taxon>Triticum</taxon>
    </lineage>
</organism>
<evidence type="ECO:0000256" key="1">
    <source>
        <dbReference type="PROSITE-ProRule" id="PRU00176"/>
    </source>
</evidence>
<dbReference type="AlphaFoldDB" id="A0A3B6LHE7"/>
<proteinExistence type="predicted"/>
<protein>
    <recommendedName>
        <fullName evidence="3">RRM domain-containing protein</fullName>
    </recommendedName>
</protein>
<evidence type="ECO:0000259" key="3">
    <source>
        <dbReference type="PROSITE" id="PS50102"/>
    </source>
</evidence>
<dbReference type="Gramene" id="TraesROB_scaffold_091946_01G000100.1">
    <property type="protein sequence ID" value="TraesROB_scaffold_091946_01G000100.1"/>
    <property type="gene ID" value="TraesROB_scaffold_091946_01G000100"/>
</dbReference>
<dbReference type="InterPro" id="IPR035979">
    <property type="entry name" value="RBD_domain_sf"/>
</dbReference>
<dbReference type="Gramene" id="TraesWEE_scaffold_074697_01G000100.1">
    <property type="protein sequence ID" value="TraesWEE_scaffold_074697_01G000100.1"/>
    <property type="gene ID" value="TraesWEE_scaffold_074697_01G000100"/>
</dbReference>
<sequence>MAGSMGFRIHVGRPRLRILWPRSGSSVPRGSPSGRALPAQNPVCGRTGSARDAVEISSDEEDSRPTPVARKLPCDDAESKKGESDGAGVATDDDDCVVLDGDPDGAVAAVEQKGAAGNDASSDELQIVAEKGQIACRDFPHSRHLCSNLPFGTTSHEKHCTMCYCFVCDVHAPCDYWGKGLSIDDHCHATDKETKWKTLRLAFKCKGLPASHPEKENTVYPAMASVGRFSLGNRSPLQNVVNQNRQIHASVRTAPNVAPTVSARRAFPVTRAEGSTSNAHTSQVTYPVATTVSAPRAIPATRAEGSTSNAHTSQASHAVAPTVGAPRAYHAPRAEGSTSNAHNSQVTYPVAPTVSVPRPHLAARSGRGSNNAHTSQVTYPVAVAVAPTVSAPRPQPVARTGRGLNNAQNAQITHPVQPTVSAPRAYPAAIAERGNAQTAQLTYPATASHHLPEPEPDQYEEYWEDTPEEYASEGSTVYVGNLPYHIDEESLALNFEHAGVVVFSEVIYDDKTGQSRGFGYVTMSTVQEAEKAVRMYHGYAIYGSVRPLTVYITAPRQSGSPFEIFVCNLPWQVDDSWLEKLFSAHGEVVDARVVYYERRGGTRRSRGFGFVTMATEEQSYYAINSLNKQVLEGRTLRVKVSRESPQQGY</sequence>
<dbReference type="Gramene" id="TraesCS5B02G081000.1">
    <property type="protein sequence ID" value="TraesCS5B02G081000.1"/>
    <property type="gene ID" value="TraesCS5B02G081000"/>
</dbReference>
<reference evidence="4" key="1">
    <citation type="submission" date="2018-08" db="EMBL/GenBank/DDBJ databases">
        <authorList>
            <person name="Rossello M."/>
        </authorList>
    </citation>
    <scope>NUCLEOTIDE SEQUENCE [LARGE SCALE GENOMIC DNA]</scope>
    <source>
        <strain evidence="4">cv. Chinese Spring</strain>
    </source>
</reference>
<dbReference type="OrthoDB" id="266020at2759"/>
<dbReference type="Gramene" id="TraesCAD_scaffold_013296_01G000100.1">
    <property type="protein sequence ID" value="TraesCAD_scaffold_013296_01G000100.1"/>
    <property type="gene ID" value="TraesCAD_scaffold_013296_01G000100"/>
</dbReference>
<dbReference type="PANTHER" id="PTHR33443">
    <property type="entry name" value="ZGC:112980"/>
    <property type="match status" value="1"/>
</dbReference>
<dbReference type="PANTHER" id="PTHR33443:SF13">
    <property type="entry name" value="RRM DOMAIN-CONTAINING PROTEIN"/>
    <property type="match status" value="1"/>
</dbReference>
<evidence type="ECO:0000256" key="2">
    <source>
        <dbReference type="SAM" id="MobiDB-lite"/>
    </source>
</evidence>
<dbReference type="STRING" id="4565.A0A3B6LHE7"/>
<dbReference type="InterPro" id="IPR012677">
    <property type="entry name" value="Nucleotide-bd_a/b_plait_sf"/>
</dbReference>
<feature type="compositionally biased region" description="Basic and acidic residues" evidence="2">
    <location>
        <begin position="72"/>
        <end position="84"/>
    </location>
</feature>
<dbReference type="PROSITE" id="PS50102">
    <property type="entry name" value="RRM"/>
    <property type="match status" value="2"/>
</dbReference>
<feature type="compositionally biased region" description="Low complexity" evidence="2">
    <location>
        <begin position="21"/>
        <end position="35"/>
    </location>
</feature>
<keyword evidence="1" id="KW-0694">RNA-binding</keyword>
<dbReference type="GO" id="GO:0003723">
    <property type="term" value="F:RNA binding"/>
    <property type="evidence" value="ECO:0007669"/>
    <property type="project" value="UniProtKB-UniRule"/>
</dbReference>
<dbReference type="Gramene" id="TraesRN5B0100204200.1">
    <property type="protein sequence ID" value="TraesRN5B0100204200.1"/>
    <property type="gene ID" value="TraesRN5B0100204200"/>
</dbReference>
<dbReference type="EnsemblPlants" id="TraesCS5B02G081000.1">
    <property type="protein sequence ID" value="TraesCS5B02G081000.1"/>
    <property type="gene ID" value="TraesCS5B02G081000"/>
</dbReference>
<dbReference type="SMR" id="A0A3B6LHE7"/>
<name>A0A3B6LHE7_WHEAT</name>
<accession>A0A3B6LHE7</accession>
<dbReference type="Pfam" id="PF00076">
    <property type="entry name" value="RRM_1"/>
    <property type="match status" value="2"/>
</dbReference>
<dbReference type="KEGG" id="taes:123110621"/>
<gene>
    <name evidence="4" type="primary">LOC123110621</name>
</gene>
<dbReference type="InterPro" id="IPR053234">
    <property type="entry name" value="RPM1_Interactor"/>
</dbReference>
<feature type="region of interest" description="Disordered" evidence="2">
    <location>
        <begin position="21"/>
        <end position="93"/>
    </location>
</feature>
<dbReference type="SMART" id="SM00360">
    <property type="entry name" value="RRM"/>
    <property type="match status" value="2"/>
</dbReference>
<dbReference type="Gene3D" id="3.30.70.330">
    <property type="match status" value="2"/>
</dbReference>
<dbReference type="GeneID" id="123110621"/>
<reference evidence="4" key="2">
    <citation type="submission" date="2018-10" db="UniProtKB">
        <authorList>
            <consortium name="EnsemblPlants"/>
        </authorList>
    </citation>
    <scope>IDENTIFICATION</scope>
</reference>
<evidence type="ECO:0000313" key="4">
    <source>
        <dbReference type="EnsemblPlants" id="TraesCS5B02G081000.1"/>
    </source>
</evidence>
<dbReference type="Gramene" id="TraesCS5B03G0202500.1">
    <property type="protein sequence ID" value="TraesCS5B03G0202500.1.CDS"/>
    <property type="gene ID" value="TraesCS5B03G0202500"/>
</dbReference>
<dbReference type="SUPFAM" id="SSF54928">
    <property type="entry name" value="RNA-binding domain, RBD"/>
    <property type="match status" value="2"/>
</dbReference>
<keyword evidence="5" id="KW-1185">Reference proteome</keyword>
<dbReference type="Gramene" id="TraesMAC5B03G02823340.1">
    <property type="protein sequence ID" value="TraesMAC5B03G02823340.1"/>
    <property type="gene ID" value="TraesMAC5B03G02823340"/>
</dbReference>